<feature type="transmembrane region" description="Helical" evidence="1">
    <location>
        <begin position="80"/>
        <end position="102"/>
    </location>
</feature>
<keyword evidence="3" id="KW-1185">Reference proteome</keyword>
<keyword evidence="1" id="KW-1133">Transmembrane helix</keyword>
<keyword evidence="1" id="KW-0812">Transmembrane</keyword>
<evidence type="ECO:0000313" key="2">
    <source>
        <dbReference type="EMBL" id="KAJ8948919.1"/>
    </source>
</evidence>
<comment type="caution">
    <text evidence="2">The sequence shown here is derived from an EMBL/GenBank/DDBJ whole genome shotgun (WGS) entry which is preliminary data.</text>
</comment>
<name>A0AAV8YCC5_9CUCU</name>
<proteinExistence type="predicted"/>
<feature type="transmembrane region" description="Helical" evidence="1">
    <location>
        <begin position="12"/>
        <end position="33"/>
    </location>
</feature>
<dbReference type="AlphaFoldDB" id="A0AAV8YCC5"/>
<evidence type="ECO:0000256" key="1">
    <source>
        <dbReference type="SAM" id="Phobius"/>
    </source>
</evidence>
<keyword evidence="1" id="KW-0472">Membrane</keyword>
<sequence length="126" mass="14728">MYGYKSVKQNVRLRLPCFFVGISHLFIISLSLYERIWELVKLEEPFYIHDHSFILVSYVVQILSIFLLIVGSFTGNIYCILPWLLCTTPIFVSATLYAIFYATEEETNQMLVFHGQHGMWSSNSIY</sequence>
<organism evidence="2 3">
    <name type="scientific">Aromia moschata</name>
    <dbReference type="NCBI Taxonomy" id="1265417"/>
    <lineage>
        <taxon>Eukaryota</taxon>
        <taxon>Metazoa</taxon>
        <taxon>Ecdysozoa</taxon>
        <taxon>Arthropoda</taxon>
        <taxon>Hexapoda</taxon>
        <taxon>Insecta</taxon>
        <taxon>Pterygota</taxon>
        <taxon>Neoptera</taxon>
        <taxon>Endopterygota</taxon>
        <taxon>Coleoptera</taxon>
        <taxon>Polyphaga</taxon>
        <taxon>Cucujiformia</taxon>
        <taxon>Chrysomeloidea</taxon>
        <taxon>Cerambycidae</taxon>
        <taxon>Cerambycinae</taxon>
        <taxon>Callichromatini</taxon>
        <taxon>Aromia</taxon>
    </lineage>
</organism>
<accession>A0AAV8YCC5</accession>
<reference evidence="2" key="1">
    <citation type="journal article" date="2023" name="Insect Mol. Biol.">
        <title>Genome sequencing provides insights into the evolution of gene families encoding plant cell wall-degrading enzymes in longhorned beetles.</title>
        <authorList>
            <person name="Shin N.R."/>
            <person name="Okamura Y."/>
            <person name="Kirsch R."/>
            <person name="Pauchet Y."/>
        </authorList>
    </citation>
    <scope>NUCLEOTIDE SEQUENCE</scope>
    <source>
        <strain evidence="2">AMC_N1</strain>
    </source>
</reference>
<feature type="transmembrane region" description="Helical" evidence="1">
    <location>
        <begin position="53"/>
        <end position="73"/>
    </location>
</feature>
<protein>
    <submittedName>
        <fullName evidence="2">Uncharacterized protein</fullName>
    </submittedName>
</protein>
<gene>
    <name evidence="2" type="ORF">NQ318_020506</name>
</gene>
<dbReference type="EMBL" id="JAPWTK010000127">
    <property type="protein sequence ID" value="KAJ8948919.1"/>
    <property type="molecule type" value="Genomic_DNA"/>
</dbReference>
<dbReference type="Proteomes" id="UP001162162">
    <property type="component" value="Unassembled WGS sequence"/>
</dbReference>
<evidence type="ECO:0000313" key="3">
    <source>
        <dbReference type="Proteomes" id="UP001162162"/>
    </source>
</evidence>